<sequence>MKHSIKNAIGGKQNFSLVELQEKTGMGLSDLLPCVEQMVLNGEATLSVSINAESCYVHRSRYECLYADFMDLVSVHFTDSRNVDFYASRLCISRNHLYSVVKQICGKTPAVLIKEKVIGEIKYRLCCTQESIKEIAYGLNFPNLSFFGRYFKDETGVSPSTYRAIHSKMRNER</sequence>
<gene>
    <name evidence="5" type="ORF">IAA93_03405</name>
</gene>
<dbReference type="Gene3D" id="1.10.10.60">
    <property type="entry name" value="Homeodomain-like"/>
    <property type="match status" value="1"/>
</dbReference>
<keyword evidence="1" id="KW-0805">Transcription regulation</keyword>
<feature type="domain" description="HTH araC/xylS-type" evidence="4">
    <location>
        <begin position="67"/>
        <end position="165"/>
    </location>
</feature>
<name>A0A9D2ZTX1_9BACT</name>
<dbReference type="InterPro" id="IPR018060">
    <property type="entry name" value="HTH_AraC"/>
</dbReference>
<dbReference type="EMBL" id="DWUP01000069">
    <property type="protein sequence ID" value="HJD52760.1"/>
    <property type="molecule type" value="Genomic_DNA"/>
</dbReference>
<reference evidence="5" key="1">
    <citation type="journal article" date="2021" name="PeerJ">
        <title>Extensive microbial diversity within the chicken gut microbiome revealed by metagenomics and culture.</title>
        <authorList>
            <person name="Gilroy R."/>
            <person name="Ravi A."/>
            <person name="Getino M."/>
            <person name="Pursley I."/>
            <person name="Horton D.L."/>
            <person name="Alikhan N.F."/>
            <person name="Baker D."/>
            <person name="Gharbi K."/>
            <person name="Hall N."/>
            <person name="Watson M."/>
            <person name="Adriaenssens E.M."/>
            <person name="Foster-Nyarko E."/>
            <person name="Jarju S."/>
            <person name="Secka A."/>
            <person name="Antonio M."/>
            <person name="Oren A."/>
            <person name="Chaudhuri R.R."/>
            <person name="La Ragione R."/>
            <person name="Hildebrand F."/>
            <person name="Pallen M.J."/>
        </authorList>
    </citation>
    <scope>NUCLEOTIDE SEQUENCE</scope>
    <source>
        <strain evidence="5">MalCec1-1739</strain>
    </source>
</reference>
<dbReference type="GO" id="GO:0003700">
    <property type="term" value="F:DNA-binding transcription factor activity"/>
    <property type="evidence" value="ECO:0007669"/>
    <property type="project" value="InterPro"/>
</dbReference>
<dbReference type="PROSITE" id="PS01124">
    <property type="entry name" value="HTH_ARAC_FAMILY_2"/>
    <property type="match status" value="1"/>
</dbReference>
<evidence type="ECO:0000313" key="5">
    <source>
        <dbReference type="EMBL" id="HJD52760.1"/>
    </source>
</evidence>
<dbReference type="Pfam" id="PF12833">
    <property type="entry name" value="HTH_18"/>
    <property type="match status" value="1"/>
</dbReference>
<dbReference type="Proteomes" id="UP000787625">
    <property type="component" value="Unassembled WGS sequence"/>
</dbReference>
<dbReference type="PANTHER" id="PTHR43280">
    <property type="entry name" value="ARAC-FAMILY TRANSCRIPTIONAL REGULATOR"/>
    <property type="match status" value="1"/>
</dbReference>
<protein>
    <submittedName>
        <fullName evidence="5">Helix-turn-helix domain-containing protein</fullName>
    </submittedName>
</protein>
<dbReference type="InterPro" id="IPR009057">
    <property type="entry name" value="Homeodomain-like_sf"/>
</dbReference>
<evidence type="ECO:0000256" key="2">
    <source>
        <dbReference type="ARBA" id="ARBA00023125"/>
    </source>
</evidence>
<evidence type="ECO:0000259" key="4">
    <source>
        <dbReference type="PROSITE" id="PS01124"/>
    </source>
</evidence>
<evidence type="ECO:0000256" key="3">
    <source>
        <dbReference type="ARBA" id="ARBA00023163"/>
    </source>
</evidence>
<organism evidence="5 6">
    <name type="scientific">Candidatus Avibacteroides avistercoris</name>
    <dbReference type="NCBI Taxonomy" id="2840690"/>
    <lineage>
        <taxon>Bacteria</taxon>
        <taxon>Pseudomonadati</taxon>
        <taxon>Bacteroidota</taxon>
        <taxon>Bacteroidia</taxon>
        <taxon>Bacteroidales</taxon>
        <taxon>Bacteroidaceae</taxon>
        <taxon>Bacteroidaceae incertae sedis</taxon>
        <taxon>Candidatus Avibacteroides</taxon>
    </lineage>
</organism>
<evidence type="ECO:0000256" key="1">
    <source>
        <dbReference type="ARBA" id="ARBA00023015"/>
    </source>
</evidence>
<keyword evidence="2" id="KW-0238">DNA-binding</keyword>
<dbReference type="GO" id="GO:0043565">
    <property type="term" value="F:sequence-specific DNA binding"/>
    <property type="evidence" value="ECO:0007669"/>
    <property type="project" value="InterPro"/>
</dbReference>
<dbReference type="PANTHER" id="PTHR43280:SF32">
    <property type="entry name" value="TRANSCRIPTIONAL REGULATORY PROTEIN"/>
    <property type="match status" value="1"/>
</dbReference>
<accession>A0A9D2ZTX1</accession>
<comment type="caution">
    <text evidence="5">The sequence shown here is derived from an EMBL/GenBank/DDBJ whole genome shotgun (WGS) entry which is preliminary data.</text>
</comment>
<dbReference type="AlphaFoldDB" id="A0A9D2ZTX1"/>
<dbReference type="SMART" id="SM00342">
    <property type="entry name" value="HTH_ARAC"/>
    <property type="match status" value="1"/>
</dbReference>
<keyword evidence="3" id="KW-0804">Transcription</keyword>
<dbReference type="SUPFAM" id="SSF46689">
    <property type="entry name" value="Homeodomain-like"/>
    <property type="match status" value="1"/>
</dbReference>
<evidence type="ECO:0000313" key="6">
    <source>
        <dbReference type="Proteomes" id="UP000787625"/>
    </source>
</evidence>
<proteinExistence type="predicted"/>
<reference evidence="5" key="2">
    <citation type="submission" date="2021-04" db="EMBL/GenBank/DDBJ databases">
        <authorList>
            <person name="Gilroy R."/>
        </authorList>
    </citation>
    <scope>NUCLEOTIDE SEQUENCE</scope>
    <source>
        <strain evidence="5">MalCec1-1739</strain>
    </source>
</reference>